<feature type="transmembrane region" description="Helical" evidence="3">
    <location>
        <begin position="43"/>
        <end position="63"/>
    </location>
</feature>
<feature type="domain" description="AB hydrolase-1" evidence="4">
    <location>
        <begin position="114"/>
        <end position="221"/>
    </location>
</feature>
<accession>A0A813RIU6</accession>
<dbReference type="PANTHER" id="PTHR12277:SF81">
    <property type="entry name" value="PROTEIN ABHD13"/>
    <property type="match status" value="1"/>
</dbReference>
<keyword evidence="6" id="KW-1185">Reference proteome</keyword>
<dbReference type="GO" id="GO:0008474">
    <property type="term" value="F:palmitoyl-(protein) hydrolase activity"/>
    <property type="evidence" value="ECO:0007669"/>
    <property type="project" value="TreeGrafter"/>
</dbReference>
<dbReference type="Pfam" id="PF00561">
    <property type="entry name" value="Abhydrolase_1"/>
    <property type="match status" value="1"/>
</dbReference>
<dbReference type="Proteomes" id="UP000663879">
    <property type="component" value="Unassembled WGS sequence"/>
</dbReference>
<sequence>MLKLKFLLKYLKSDFLLWLGSFCEISFSIFILCYAVYPNVWTLSLIVLGVLGVIFNNQDIFVYHPTEPPESKVYIELPSIYNLPYEKVDIITSDSIRLHSYLIKQQNDIALNVPTLVMFHGNAGNIGQRLCIAHYIYHYCVCNILLVEYRGYGLSEGTPSENGFYKDAEASINHLLSRNDINTNKIIPYGQSIGGAVVVDLARKFNDKLHAFIVENTFTSLPEIGKELFGSIPGIFYVPEIFFKNQYQSIKKIKDITIPGLFISGLSDTMIPPRMMQSLFDRSNSRMKRMLQIKEGNHNDTWLCAGYFQFMLKFLQEVSSNQFDNNIQNASNSQVWFVNTRAAQA</sequence>
<keyword evidence="3" id="KW-0812">Transmembrane</keyword>
<evidence type="ECO:0000256" key="3">
    <source>
        <dbReference type="SAM" id="Phobius"/>
    </source>
</evidence>
<evidence type="ECO:0000256" key="1">
    <source>
        <dbReference type="ARBA" id="ARBA00040125"/>
    </source>
</evidence>
<dbReference type="Gene3D" id="3.40.50.1820">
    <property type="entry name" value="alpha/beta hydrolase"/>
    <property type="match status" value="2"/>
</dbReference>
<feature type="transmembrane region" description="Helical" evidence="3">
    <location>
        <begin position="15"/>
        <end position="37"/>
    </location>
</feature>
<dbReference type="EMBL" id="CAJNOC010000629">
    <property type="protein sequence ID" value="CAF0784717.1"/>
    <property type="molecule type" value="Genomic_DNA"/>
</dbReference>
<keyword evidence="3" id="KW-0472">Membrane</keyword>
<dbReference type="AlphaFoldDB" id="A0A813RIU6"/>
<reference evidence="5" key="1">
    <citation type="submission" date="2021-02" db="EMBL/GenBank/DDBJ databases">
        <authorList>
            <person name="Nowell W R."/>
        </authorList>
    </citation>
    <scope>NUCLEOTIDE SEQUENCE</scope>
    <source>
        <strain evidence="5">Ploen Becks lab</strain>
    </source>
</reference>
<dbReference type="PANTHER" id="PTHR12277">
    <property type="entry name" value="ALPHA/BETA HYDROLASE DOMAIN-CONTAINING PROTEIN"/>
    <property type="match status" value="1"/>
</dbReference>
<dbReference type="InterPro" id="IPR029058">
    <property type="entry name" value="AB_hydrolase_fold"/>
</dbReference>
<evidence type="ECO:0000313" key="5">
    <source>
        <dbReference type="EMBL" id="CAF0784717.1"/>
    </source>
</evidence>
<evidence type="ECO:0000313" key="6">
    <source>
        <dbReference type="Proteomes" id="UP000663879"/>
    </source>
</evidence>
<dbReference type="OrthoDB" id="10249433at2759"/>
<dbReference type="InterPro" id="IPR000073">
    <property type="entry name" value="AB_hydrolase_1"/>
</dbReference>
<protein>
    <recommendedName>
        <fullName evidence="1">Protein ABHD13</fullName>
    </recommendedName>
    <alternativeName>
        <fullName evidence="2">Alpha/beta hydrolase domain-containing protein 13</fullName>
    </alternativeName>
</protein>
<organism evidence="5 6">
    <name type="scientific">Brachionus calyciflorus</name>
    <dbReference type="NCBI Taxonomy" id="104777"/>
    <lineage>
        <taxon>Eukaryota</taxon>
        <taxon>Metazoa</taxon>
        <taxon>Spiralia</taxon>
        <taxon>Gnathifera</taxon>
        <taxon>Rotifera</taxon>
        <taxon>Eurotatoria</taxon>
        <taxon>Monogononta</taxon>
        <taxon>Pseudotrocha</taxon>
        <taxon>Ploima</taxon>
        <taxon>Brachionidae</taxon>
        <taxon>Brachionus</taxon>
    </lineage>
</organism>
<keyword evidence="3" id="KW-1133">Transmembrane helix</keyword>
<dbReference type="SUPFAM" id="SSF53474">
    <property type="entry name" value="alpha/beta-Hydrolases"/>
    <property type="match status" value="1"/>
</dbReference>
<evidence type="ECO:0000259" key="4">
    <source>
        <dbReference type="Pfam" id="PF00561"/>
    </source>
</evidence>
<dbReference type="GO" id="GO:0016020">
    <property type="term" value="C:membrane"/>
    <property type="evidence" value="ECO:0007669"/>
    <property type="project" value="TreeGrafter"/>
</dbReference>
<evidence type="ECO:0000256" key="2">
    <source>
        <dbReference type="ARBA" id="ARBA00042701"/>
    </source>
</evidence>
<comment type="caution">
    <text evidence="5">The sequence shown here is derived from an EMBL/GenBank/DDBJ whole genome shotgun (WGS) entry which is preliminary data.</text>
</comment>
<name>A0A813RIU6_9BILA</name>
<proteinExistence type="predicted"/>
<gene>
    <name evidence="5" type="ORF">OXX778_LOCUS5651</name>
</gene>